<reference evidence="1" key="1">
    <citation type="journal article" date="2021" name="Mol. Plant Microbe Interact.">
        <title>Complete Genome Sequence of the Plant-Pathogenic Fungus Colletotrichum lupini.</title>
        <authorList>
            <person name="Baroncelli R."/>
            <person name="Pensec F."/>
            <person name="Da Lio D."/>
            <person name="Boufleur T."/>
            <person name="Vicente I."/>
            <person name="Sarrocco S."/>
            <person name="Picot A."/>
            <person name="Baraldi E."/>
            <person name="Sukno S."/>
            <person name="Thon M."/>
            <person name="Le Floch G."/>
        </authorList>
    </citation>
    <scope>NUCLEOTIDE SEQUENCE</scope>
    <source>
        <strain evidence="1">IMI 504893</strain>
    </source>
</reference>
<keyword evidence="2" id="KW-1185">Reference proteome</keyword>
<proteinExistence type="predicted"/>
<dbReference type="Pfam" id="PF11327">
    <property type="entry name" value="Egh16-like"/>
    <property type="match status" value="1"/>
</dbReference>
<protein>
    <recommendedName>
        <fullName evidence="3">Cas1 appressorium specific protein</fullName>
    </recommendedName>
</protein>
<accession>A0A9Q8T8D8</accession>
<gene>
    <name evidence="1" type="ORF">CLUP02_15638</name>
</gene>
<evidence type="ECO:0000313" key="2">
    <source>
        <dbReference type="Proteomes" id="UP000830671"/>
    </source>
</evidence>
<dbReference type="EMBL" id="CP019480">
    <property type="protein sequence ID" value="UQC90107.1"/>
    <property type="molecule type" value="Genomic_DNA"/>
</dbReference>
<dbReference type="InterPro" id="IPR021476">
    <property type="entry name" value="Egh16-like"/>
</dbReference>
<dbReference type="AlphaFoldDB" id="A0A9Q8T8D8"/>
<dbReference type="GeneID" id="73349572"/>
<sequence>AEIHQPFFQSNPARIRIIALIKLPILQNPHNSLKMVSKTIIFALAAATSVAAHGKVAQVTGDLGGNGTALAIQGGVVPGPGPNRKTELDTTVFKSKNIMTDGMGKTTGGGKVQAADISQAMALSGDTLPQVSSTGGSISGTFHVVTTDGAGPLRAVLDPTGTGAFSQGTELTVTQQVPGKNGNIRPNGQVPGGKRSLWERAMSVIEKRASNVNKDFPMAFSVPAGTTCTGTMGGQSNVCLVKIANSNGAGPFGGVVPIQIAPGGAATNSTPAAAPAAKREVEFQA</sequence>
<feature type="non-terminal residue" evidence="1">
    <location>
        <position position="1"/>
    </location>
</feature>
<evidence type="ECO:0008006" key="3">
    <source>
        <dbReference type="Google" id="ProtNLM"/>
    </source>
</evidence>
<name>A0A9Q8T8D8_9PEZI</name>
<dbReference type="Proteomes" id="UP000830671">
    <property type="component" value="Chromosome 8"/>
</dbReference>
<dbReference type="PANTHER" id="PTHR34618:SF4">
    <property type="entry name" value="CAS1"/>
    <property type="match status" value="1"/>
</dbReference>
<dbReference type="PANTHER" id="PTHR34618">
    <property type="entry name" value="SURFACE PROTEIN MAS1, PUTATIVE-RELATED"/>
    <property type="match status" value="1"/>
</dbReference>
<dbReference type="RefSeq" id="XP_049151708.1">
    <property type="nucleotide sequence ID" value="XM_049294562.1"/>
</dbReference>
<dbReference type="KEGG" id="clup:CLUP02_15638"/>
<evidence type="ECO:0000313" key="1">
    <source>
        <dbReference type="EMBL" id="UQC90107.1"/>
    </source>
</evidence>
<organism evidence="1 2">
    <name type="scientific">Colletotrichum lupini</name>
    <dbReference type="NCBI Taxonomy" id="145971"/>
    <lineage>
        <taxon>Eukaryota</taxon>
        <taxon>Fungi</taxon>
        <taxon>Dikarya</taxon>
        <taxon>Ascomycota</taxon>
        <taxon>Pezizomycotina</taxon>
        <taxon>Sordariomycetes</taxon>
        <taxon>Hypocreomycetidae</taxon>
        <taxon>Glomerellales</taxon>
        <taxon>Glomerellaceae</taxon>
        <taxon>Colletotrichum</taxon>
        <taxon>Colletotrichum acutatum species complex</taxon>
    </lineage>
</organism>